<dbReference type="Pfam" id="PF14770">
    <property type="entry name" value="TMEM18"/>
    <property type="match status" value="1"/>
</dbReference>
<evidence type="ECO:0000256" key="9">
    <source>
        <dbReference type="ARBA" id="ARBA00023242"/>
    </source>
</evidence>
<keyword evidence="5 10" id="KW-1133">Transmembrane helix</keyword>
<comment type="subcellular location">
    <subcellularLocation>
        <location evidence="1">Nucleus membrane</location>
        <topology evidence="1">Multi-pass membrane protein</topology>
    </subcellularLocation>
</comment>
<keyword evidence="7" id="KW-0238">DNA-binding</keyword>
<keyword evidence="9" id="KW-0539">Nucleus</keyword>
<evidence type="ECO:0000256" key="7">
    <source>
        <dbReference type="ARBA" id="ARBA00023125"/>
    </source>
</evidence>
<evidence type="ECO:0000256" key="8">
    <source>
        <dbReference type="ARBA" id="ARBA00023136"/>
    </source>
</evidence>
<comment type="similarity">
    <text evidence="2">Belongs to the TMEM18 family.</text>
</comment>
<evidence type="ECO:0000256" key="6">
    <source>
        <dbReference type="ARBA" id="ARBA00023054"/>
    </source>
</evidence>
<dbReference type="GO" id="GO:0003677">
    <property type="term" value="F:DNA binding"/>
    <property type="evidence" value="ECO:0007669"/>
    <property type="project" value="UniProtKB-KW"/>
</dbReference>
<evidence type="ECO:0000256" key="1">
    <source>
        <dbReference type="ARBA" id="ARBA00004232"/>
    </source>
</evidence>
<sequence>MTESKAKNISAIPIDGFSNVRITSLWSFLQSVDWSEPWLICLLAFHVFCFAFTILSCKYYRIQICHFLLMVTMVCSAEYLNEMAAMNWRSFSKFQYFDSKGMFISLVYSVPLLLNTIIIVAVWVWRTFSTMTELKILQLKRKAARENHKKTE</sequence>
<dbReference type="AlphaFoldDB" id="A0AAW1Z341"/>
<evidence type="ECO:0000256" key="3">
    <source>
        <dbReference type="ARBA" id="ARBA00014253"/>
    </source>
</evidence>
<keyword evidence="12" id="KW-1185">Reference proteome</keyword>
<feature type="transmembrane region" description="Helical" evidence="10">
    <location>
        <begin position="101"/>
        <end position="125"/>
    </location>
</feature>
<dbReference type="InterPro" id="IPR026721">
    <property type="entry name" value="TMEM18"/>
</dbReference>
<protein>
    <recommendedName>
        <fullName evidence="3">Transmembrane protein 18</fullName>
    </recommendedName>
</protein>
<keyword evidence="4 10" id="KW-0812">Transmembrane</keyword>
<dbReference type="PANTHER" id="PTHR22593">
    <property type="entry name" value="TRANSMEMBRANE PROTEIN 18"/>
    <property type="match status" value="1"/>
</dbReference>
<keyword evidence="6" id="KW-0175">Coiled coil</keyword>
<reference evidence="11 12" key="1">
    <citation type="submission" date="2024-05" db="EMBL/GenBank/DDBJ databases">
        <title>A high-quality chromosomal-level genome assembly of Topmouth culter (Culter alburnus).</title>
        <authorList>
            <person name="Zhao H."/>
        </authorList>
    </citation>
    <scope>NUCLEOTIDE SEQUENCE [LARGE SCALE GENOMIC DNA]</scope>
    <source>
        <strain evidence="11">CATC2023</strain>
        <tissue evidence="11">Muscle</tissue>
    </source>
</reference>
<evidence type="ECO:0000256" key="4">
    <source>
        <dbReference type="ARBA" id="ARBA00022692"/>
    </source>
</evidence>
<name>A0AAW1Z341_CULAL</name>
<evidence type="ECO:0000256" key="10">
    <source>
        <dbReference type="SAM" id="Phobius"/>
    </source>
</evidence>
<gene>
    <name evidence="11" type="ORF">ABG768_016572</name>
</gene>
<accession>A0AAW1Z341</accession>
<dbReference type="GO" id="GO:0031965">
    <property type="term" value="C:nuclear membrane"/>
    <property type="evidence" value="ECO:0007669"/>
    <property type="project" value="UniProtKB-SubCell"/>
</dbReference>
<evidence type="ECO:0000256" key="2">
    <source>
        <dbReference type="ARBA" id="ARBA00009971"/>
    </source>
</evidence>
<comment type="caution">
    <text evidence="11">The sequence shown here is derived from an EMBL/GenBank/DDBJ whole genome shotgun (WGS) entry which is preliminary data.</text>
</comment>
<dbReference type="EMBL" id="JAWDJR010000022">
    <property type="protein sequence ID" value="KAK9954517.1"/>
    <property type="molecule type" value="Genomic_DNA"/>
</dbReference>
<feature type="transmembrane region" description="Helical" evidence="10">
    <location>
        <begin position="64"/>
        <end position="81"/>
    </location>
</feature>
<organism evidence="11 12">
    <name type="scientific">Culter alburnus</name>
    <name type="common">Topmouth culter</name>
    <dbReference type="NCBI Taxonomy" id="194366"/>
    <lineage>
        <taxon>Eukaryota</taxon>
        <taxon>Metazoa</taxon>
        <taxon>Chordata</taxon>
        <taxon>Craniata</taxon>
        <taxon>Vertebrata</taxon>
        <taxon>Euteleostomi</taxon>
        <taxon>Actinopterygii</taxon>
        <taxon>Neopterygii</taxon>
        <taxon>Teleostei</taxon>
        <taxon>Ostariophysi</taxon>
        <taxon>Cypriniformes</taxon>
        <taxon>Xenocyprididae</taxon>
        <taxon>Xenocypridinae</taxon>
        <taxon>Culter</taxon>
    </lineage>
</organism>
<dbReference type="PANTHER" id="PTHR22593:SF2">
    <property type="entry name" value="TRANSMEMBRANE PROTEIN 18"/>
    <property type="match status" value="1"/>
</dbReference>
<evidence type="ECO:0000256" key="5">
    <source>
        <dbReference type="ARBA" id="ARBA00022989"/>
    </source>
</evidence>
<proteinExistence type="inferred from homology"/>
<evidence type="ECO:0000313" key="12">
    <source>
        <dbReference type="Proteomes" id="UP001479290"/>
    </source>
</evidence>
<evidence type="ECO:0000313" key="11">
    <source>
        <dbReference type="EMBL" id="KAK9954517.1"/>
    </source>
</evidence>
<feature type="transmembrane region" description="Helical" evidence="10">
    <location>
        <begin position="37"/>
        <end position="57"/>
    </location>
</feature>
<dbReference type="Proteomes" id="UP001479290">
    <property type="component" value="Unassembled WGS sequence"/>
</dbReference>
<keyword evidence="8 10" id="KW-0472">Membrane</keyword>